<organism evidence="2 3">
    <name type="scientific">Hanseniaspora guilliermondii</name>
    <dbReference type="NCBI Taxonomy" id="56406"/>
    <lineage>
        <taxon>Eukaryota</taxon>
        <taxon>Fungi</taxon>
        <taxon>Dikarya</taxon>
        <taxon>Ascomycota</taxon>
        <taxon>Saccharomycotina</taxon>
        <taxon>Saccharomycetes</taxon>
        <taxon>Saccharomycodales</taxon>
        <taxon>Saccharomycodaceae</taxon>
        <taxon>Hanseniaspora</taxon>
    </lineage>
</organism>
<feature type="transmembrane region" description="Helical" evidence="1">
    <location>
        <begin position="70"/>
        <end position="92"/>
    </location>
</feature>
<accession>A0A1L0CI24</accession>
<dbReference type="GO" id="GO:0097038">
    <property type="term" value="C:perinuclear endoplasmic reticulum"/>
    <property type="evidence" value="ECO:0007669"/>
    <property type="project" value="TreeGrafter"/>
</dbReference>
<feature type="transmembrane region" description="Helical" evidence="1">
    <location>
        <begin position="659"/>
        <end position="676"/>
    </location>
</feature>
<keyword evidence="1" id="KW-0812">Transmembrane</keyword>
<feature type="transmembrane region" description="Helical" evidence="1">
    <location>
        <begin position="170"/>
        <end position="191"/>
    </location>
</feature>
<sequence length="680" mass="78602">MSNSIPDPTDIDLLNLDIKPLYTNAYITNLNNTKKENKFNHIVRTLFSIIYLLNIIITIPISFQIGGIDCGLCFTFTIFIIYFATTTMKFVFFNKKNGNQFVRFMYYIQLFYIPPLLMICLSFFDNNLIKNNENTDFNILFLSSTLNFLHNLTINHIWPIYKHVINIWKWVIFHSTPLFTLLEGIFVILFIQTVGQYYKVLKQPYTNNKASIQRNLSSPSISFTQSNVTNSNKINENNSLLSPESVSSNDIMKHSYPINELEDNESSDEDDDDLRSIASVQDLNYYNNEDGQTIIIKKQEQNSSLYNILGLITSSFMLTLSIYYLYKIYILPNFTLNAIEATLIGIFFALVSIIGIYGIVSKKGSVLESSLMFAYLVRCIYQINPVLSESAMLDIMEKLNQTWQQQMSVLHSNNLNHNIRNFFSSQYYQTDLNYTNNTGKLINKILSKVMFYHKSDDTRNFVDLVAVFLFNILPKSIISVYKISSSMIKQSFTTTVVTNLTFRLLVYYSATRIIPTLNKPSKITTNNLKHDADTDREIDELLKDNVPTDDSSKVIKNIPIEVLPKTKSSSITWQNDRSINRITDLIYVYSPCILIAMYTNLTLEYCKDNTALNNGMDDQLCIWGEECIPKIIKIVLNKANVANFEVNNGLNDGVWVDNWAFWNWVNILFYLVVYFFELQN</sequence>
<feature type="transmembrane region" description="Helical" evidence="1">
    <location>
        <begin position="305"/>
        <end position="326"/>
    </location>
</feature>
<keyword evidence="1" id="KW-1133">Transmembrane helix</keyword>
<dbReference type="GO" id="GO:0048309">
    <property type="term" value="P:endoplasmic reticulum inheritance"/>
    <property type="evidence" value="ECO:0007669"/>
    <property type="project" value="TreeGrafter"/>
</dbReference>
<feature type="transmembrane region" description="Helical" evidence="1">
    <location>
        <begin position="104"/>
        <end position="125"/>
    </location>
</feature>
<dbReference type="PANTHER" id="PTHR31726">
    <property type="entry name" value="PROTEIN ICE2"/>
    <property type="match status" value="1"/>
</dbReference>
<dbReference type="InterPro" id="IPR013635">
    <property type="entry name" value="Ice2"/>
</dbReference>
<dbReference type="GO" id="GO:0032541">
    <property type="term" value="C:cortical endoplasmic reticulum"/>
    <property type="evidence" value="ECO:0007669"/>
    <property type="project" value="TreeGrafter"/>
</dbReference>
<dbReference type="VEuPathDB" id="FungiDB:HGUI_00621"/>
<evidence type="ECO:0000313" key="3">
    <source>
        <dbReference type="Proteomes" id="UP000183365"/>
    </source>
</evidence>
<proteinExistence type="predicted"/>
<evidence type="ECO:0000256" key="1">
    <source>
        <dbReference type="SAM" id="Phobius"/>
    </source>
</evidence>
<dbReference type="Pfam" id="PF08426">
    <property type="entry name" value="ICE2"/>
    <property type="match status" value="2"/>
</dbReference>
<dbReference type="EMBL" id="FQNF01000007">
    <property type="protein sequence ID" value="SGZ38421.1"/>
    <property type="molecule type" value="Genomic_DNA"/>
</dbReference>
<dbReference type="GO" id="GO:0005789">
    <property type="term" value="C:endoplasmic reticulum membrane"/>
    <property type="evidence" value="ECO:0007669"/>
    <property type="project" value="TreeGrafter"/>
</dbReference>
<reference evidence="3" key="1">
    <citation type="submission" date="2016-11" db="EMBL/GenBank/DDBJ databases">
        <authorList>
            <person name="Guldener U."/>
        </authorList>
    </citation>
    <scope>NUCLEOTIDE SEQUENCE [LARGE SCALE GENOMIC DNA]</scope>
</reference>
<dbReference type="Proteomes" id="UP000183365">
    <property type="component" value="Unassembled WGS sequence"/>
</dbReference>
<evidence type="ECO:0000313" key="2">
    <source>
        <dbReference type="EMBL" id="SGZ38421.1"/>
    </source>
</evidence>
<feature type="transmembrane region" description="Helical" evidence="1">
    <location>
        <begin position="338"/>
        <end position="360"/>
    </location>
</feature>
<feature type="transmembrane region" description="Helical" evidence="1">
    <location>
        <begin position="42"/>
        <end position="63"/>
    </location>
</feature>
<dbReference type="PANTHER" id="PTHR31726:SF2">
    <property type="entry name" value="PROTEIN ICE2"/>
    <property type="match status" value="1"/>
</dbReference>
<keyword evidence="1" id="KW-0472">Membrane</keyword>
<dbReference type="AlphaFoldDB" id="A0A1L0CI24"/>
<feature type="transmembrane region" description="Helical" evidence="1">
    <location>
        <begin position="137"/>
        <end position="158"/>
    </location>
</feature>
<dbReference type="OrthoDB" id="5577218at2759"/>
<keyword evidence="3" id="KW-1185">Reference proteome</keyword>
<protein>
    <recommendedName>
        <fullName evidence="4">ICE2-domain-containing protein</fullName>
    </recommendedName>
</protein>
<feature type="transmembrane region" description="Helical" evidence="1">
    <location>
        <begin position="585"/>
        <end position="603"/>
    </location>
</feature>
<evidence type="ECO:0008006" key="4">
    <source>
        <dbReference type="Google" id="ProtNLM"/>
    </source>
</evidence>
<gene>
    <name evidence="2" type="ORF">HGUI_00621</name>
</gene>
<name>A0A1L0CI24_9ASCO</name>
<dbReference type="GO" id="GO:0000921">
    <property type="term" value="P:septin ring assembly"/>
    <property type="evidence" value="ECO:0007669"/>
    <property type="project" value="TreeGrafter"/>
</dbReference>